<name>A0A8J4WZD2_CLAMG</name>
<dbReference type="Proteomes" id="UP000727407">
    <property type="component" value="Unassembled WGS sequence"/>
</dbReference>
<dbReference type="Pfam" id="PF21109">
    <property type="entry name" value="Stonustoxin_helical"/>
    <property type="match status" value="1"/>
</dbReference>
<reference evidence="2" key="1">
    <citation type="submission" date="2020-07" db="EMBL/GenBank/DDBJ databases">
        <title>Clarias magur genome sequencing, assembly and annotation.</title>
        <authorList>
            <person name="Kushwaha B."/>
            <person name="Kumar R."/>
            <person name="Das P."/>
            <person name="Joshi C.G."/>
            <person name="Kumar D."/>
            <person name="Nagpure N.S."/>
            <person name="Pandey M."/>
            <person name="Agarwal S."/>
            <person name="Srivastava S."/>
            <person name="Singh M."/>
            <person name="Sahoo L."/>
            <person name="Jayasankar P."/>
            <person name="Meher P.K."/>
            <person name="Koringa P.G."/>
            <person name="Iquebal M.A."/>
            <person name="Das S.P."/>
            <person name="Bit A."/>
            <person name="Patnaik S."/>
            <person name="Patel N."/>
            <person name="Shah T.M."/>
            <person name="Hinsu A."/>
            <person name="Jena J.K."/>
        </authorList>
    </citation>
    <scope>NUCLEOTIDE SEQUENCE</scope>
    <source>
        <strain evidence="2">CIFAMagur01</strain>
        <tissue evidence="2">Testis</tissue>
    </source>
</reference>
<dbReference type="AlphaFoldDB" id="A0A8J4WZD2"/>
<dbReference type="PANTHER" id="PTHR31594">
    <property type="entry name" value="AIG1-TYPE G DOMAIN-CONTAINING PROTEIN"/>
    <property type="match status" value="1"/>
</dbReference>
<gene>
    <name evidence="2" type="ORF">DAT39_022416</name>
</gene>
<dbReference type="Gene3D" id="2.60.120.200">
    <property type="match status" value="1"/>
</dbReference>
<dbReference type="PANTHER" id="PTHR31594:SF11">
    <property type="entry name" value="NEOVERRUCOTOXIN SUBUNIT ALPHA-LIKE ISOFORM X1-RELATED"/>
    <property type="match status" value="1"/>
</dbReference>
<evidence type="ECO:0000313" key="3">
    <source>
        <dbReference type="Proteomes" id="UP000727407"/>
    </source>
</evidence>
<feature type="domain" description="Fibronectin type-III" evidence="1">
    <location>
        <begin position="512"/>
        <end position="611"/>
    </location>
</feature>
<dbReference type="InterPro" id="IPR003961">
    <property type="entry name" value="FN3_dom"/>
</dbReference>
<sequence length="663" mass="74822">MSKNVMETSTIEMAALGRALHPGTLYDCRTDSIIPGVSLWDTDTIKAGLDSCRQPKTELNFSASNSLSEKAKLLEVGASLKASFLCGLVEVEGSARYMRDDKSSASESRVSMQYGQTTRFDRLTMDQLADITYPEVFQECPATHVVTAALYGGQAFMVFYLTANEVEEKEELEGQLHVMVQQIPALSVEGGGGLTMSQAEKKLASDIKCTFYGDYELQQNPTTYLEALDVYKKLPSQLREKANDAVPMKVWLYPLACLNDKAATLQCEIHSTLITKAENILEDLRNAESQCNDWITNKTMNDFQEVKLRLQSFQDFLQVYKVMFLKALRRIIPEIRSGNMKEQTLADIITLHHKSPFRAAKLNRWLECSQGEVNLLTLYTQQLTGIPVVKYTALNNIIFDPNVDTVLCFCFTSLTDKDPYLSMLDEMLQENVFEELSTIVQLADQDIKAWFQRSEVIDNMKDKLFRFKSFFQANKDNPKTRFVIVPVSDPSSPGNSIRLYKNCKLVASTFQPVSKPPAPKAEVQDGNVIVKLQKSPTGSTVRFRVEYRMVQATDSQADEEKWQVRETADDQDGFTLTGLQLTKPYRIRYRVVSEAGVSEASDSVLLSAHGKFKASLSERWVTVNGRELCTFQHYVPLDRVNTLQIFGDVLMNTCALIHDRMEA</sequence>
<dbReference type="InterPro" id="IPR013783">
    <property type="entry name" value="Ig-like_fold"/>
</dbReference>
<dbReference type="InterPro" id="IPR052090">
    <property type="entry name" value="Cytolytic_pore-forming_toxin"/>
</dbReference>
<protein>
    <submittedName>
        <fullName evidence="2">Verrucotoxin subunit beta-like</fullName>
    </submittedName>
</protein>
<keyword evidence="3" id="KW-1185">Reference proteome</keyword>
<dbReference type="Pfam" id="PF18078">
    <property type="entry name" value="Thioredoxin_11"/>
    <property type="match status" value="1"/>
</dbReference>
<dbReference type="Gene3D" id="2.60.40.10">
    <property type="entry name" value="Immunoglobulins"/>
    <property type="match status" value="1"/>
</dbReference>
<comment type="caution">
    <text evidence="2">The sequence shown here is derived from an EMBL/GenBank/DDBJ whole genome shotgun (WGS) entry which is preliminary data.</text>
</comment>
<dbReference type="InterPro" id="IPR040581">
    <property type="entry name" value="Thioredoxin_11"/>
</dbReference>
<proteinExistence type="predicted"/>
<dbReference type="PROSITE" id="PS50853">
    <property type="entry name" value="FN3"/>
    <property type="match status" value="1"/>
</dbReference>
<dbReference type="InterPro" id="IPR036116">
    <property type="entry name" value="FN3_sf"/>
</dbReference>
<evidence type="ECO:0000259" key="1">
    <source>
        <dbReference type="PROSITE" id="PS50853"/>
    </source>
</evidence>
<dbReference type="CDD" id="cd00063">
    <property type="entry name" value="FN3"/>
    <property type="match status" value="1"/>
</dbReference>
<organism evidence="2 3">
    <name type="scientific">Clarias magur</name>
    <name type="common">Asian catfish</name>
    <name type="synonym">Macropteronotus magur</name>
    <dbReference type="NCBI Taxonomy" id="1594786"/>
    <lineage>
        <taxon>Eukaryota</taxon>
        <taxon>Metazoa</taxon>
        <taxon>Chordata</taxon>
        <taxon>Craniata</taxon>
        <taxon>Vertebrata</taxon>
        <taxon>Euteleostomi</taxon>
        <taxon>Actinopterygii</taxon>
        <taxon>Neopterygii</taxon>
        <taxon>Teleostei</taxon>
        <taxon>Ostariophysi</taxon>
        <taxon>Siluriformes</taxon>
        <taxon>Clariidae</taxon>
        <taxon>Clarias</taxon>
    </lineage>
</organism>
<accession>A0A8J4WZD2</accession>
<dbReference type="OrthoDB" id="8954335at2759"/>
<dbReference type="InterPro" id="IPR048997">
    <property type="entry name" value="Stonustoxin-like_helical"/>
</dbReference>
<dbReference type="SUPFAM" id="SSF49265">
    <property type="entry name" value="Fibronectin type III"/>
    <property type="match status" value="1"/>
</dbReference>
<dbReference type="EMBL" id="QNUK01001151">
    <property type="protein sequence ID" value="KAF5886870.1"/>
    <property type="molecule type" value="Genomic_DNA"/>
</dbReference>
<evidence type="ECO:0000313" key="2">
    <source>
        <dbReference type="EMBL" id="KAF5886870.1"/>
    </source>
</evidence>